<dbReference type="Proteomes" id="UP001189429">
    <property type="component" value="Unassembled WGS sequence"/>
</dbReference>
<feature type="compositionally biased region" description="Low complexity" evidence="1">
    <location>
        <begin position="89"/>
        <end position="124"/>
    </location>
</feature>
<keyword evidence="3" id="KW-1185">Reference proteome</keyword>
<feature type="non-terminal residue" evidence="2">
    <location>
        <position position="143"/>
    </location>
</feature>
<accession>A0ABN9QAM4</accession>
<evidence type="ECO:0000256" key="1">
    <source>
        <dbReference type="SAM" id="MobiDB-lite"/>
    </source>
</evidence>
<evidence type="ECO:0000313" key="2">
    <source>
        <dbReference type="EMBL" id="CAK0802899.1"/>
    </source>
</evidence>
<feature type="region of interest" description="Disordered" evidence="1">
    <location>
        <begin position="1"/>
        <end position="143"/>
    </location>
</feature>
<feature type="compositionally biased region" description="Basic residues" evidence="1">
    <location>
        <begin position="134"/>
        <end position="143"/>
    </location>
</feature>
<protein>
    <submittedName>
        <fullName evidence="2">Uncharacterized protein</fullName>
    </submittedName>
</protein>
<sequence>CPFSPTRPMAGTDRRPSCKSAPRLTPASQSCGARRRPATRPTTCRCCCWAPGSAPARRSCGRGACTSWSAASRPWPQSTCPSPRPPSGTPSSAGCPRCARARAPTAERTSATVSSSRCARSPAPRSAPSPARPPRSRRPRRAA</sequence>
<reference evidence="2" key="1">
    <citation type="submission" date="2023-10" db="EMBL/GenBank/DDBJ databases">
        <authorList>
            <person name="Chen Y."/>
            <person name="Shah S."/>
            <person name="Dougan E. K."/>
            <person name="Thang M."/>
            <person name="Chan C."/>
        </authorList>
    </citation>
    <scope>NUCLEOTIDE SEQUENCE [LARGE SCALE GENOMIC DNA]</scope>
</reference>
<comment type="caution">
    <text evidence="2">The sequence shown here is derived from an EMBL/GenBank/DDBJ whole genome shotgun (WGS) entry which is preliminary data.</text>
</comment>
<feature type="non-terminal residue" evidence="2">
    <location>
        <position position="1"/>
    </location>
</feature>
<organism evidence="2 3">
    <name type="scientific">Prorocentrum cordatum</name>
    <dbReference type="NCBI Taxonomy" id="2364126"/>
    <lineage>
        <taxon>Eukaryota</taxon>
        <taxon>Sar</taxon>
        <taxon>Alveolata</taxon>
        <taxon>Dinophyceae</taxon>
        <taxon>Prorocentrales</taxon>
        <taxon>Prorocentraceae</taxon>
        <taxon>Prorocentrum</taxon>
    </lineage>
</organism>
<gene>
    <name evidence="2" type="ORF">PCOR1329_LOCUS10255</name>
</gene>
<proteinExistence type="predicted"/>
<dbReference type="EMBL" id="CAUYUJ010002901">
    <property type="protein sequence ID" value="CAK0802899.1"/>
    <property type="molecule type" value="Genomic_DNA"/>
</dbReference>
<name>A0ABN9QAM4_9DINO</name>
<evidence type="ECO:0000313" key="3">
    <source>
        <dbReference type="Proteomes" id="UP001189429"/>
    </source>
</evidence>